<comment type="similarity">
    <text evidence="3">Belongs to the mannose-6-phosphate isomerase type 1 family.</text>
</comment>
<keyword evidence="7" id="KW-0413">Isomerase</keyword>
<keyword evidence="5 11" id="KW-0479">Metal-binding</keyword>
<evidence type="ECO:0000313" key="15">
    <source>
        <dbReference type="EMBL" id="VDL74632.1"/>
    </source>
</evidence>
<dbReference type="PROSITE" id="PS00965">
    <property type="entry name" value="PMI_I_1"/>
    <property type="match status" value="1"/>
</dbReference>
<comment type="catalytic activity">
    <reaction evidence="1">
        <text>D-mannose 6-phosphate = D-fructose 6-phosphate</text>
        <dbReference type="Rhea" id="RHEA:12356"/>
        <dbReference type="ChEBI" id="CHEBI:58735"/>
        <dbReference type="ChEBI" id="CHEBI:61527"/>
        <dbReference type="EC" id="5.3.1.8"/>
    </reaction>
</comment>
<dbReference type="InterPro" id="IPR018050">
    <property type="entry name" value="Pmannose_isomerase-type1_CS"/>
</dbReference>
<dbReference type="InterPro" id="IPR014710">
    <property type="entry name" value="RmlC-like_jellyroll"/>
</dbReference>
<accession>A0A0N4Y515</accession>
<feature type="binding site" evidence="11">
    <location>
        <position position="98"/>
    </location>
    <ligand>
        <name>Zn(2+)</name>
        <dbReference type="ChEBI" id="CHEBI:29105"/>
    </ligand>
</feature>
<evidence type="ECO:0000256" key="7">
    <source>
        <dbReference type="ARBA" id="ARBA00023235"/>
    </source>
</evidence>
<dbReference type="InterPro" id="IPR016305">
    <property type="entry name" value="Mannose-6-P_Isomerase"/>
</dbReference>
<evidence type="ECO:0000259" key="14">
    <source>
        <dbReference type="Pfam" id="PF20512"/>
    </source>
</evidence>
<dbReference type="PROSITE" id="PS00966">
    <property type="entry name" value="PMI_I_2"/>
    <property type="match status" value="1"/>
</dbReference>
<evidence type="ECO:0000259" key="13">
    <source>
        <dbReference type="Pfam" id="PF20511"/>
    </source>
</evidence>
<dbReference type="EMBL" id="UYSL01020442">
    <property type="protein sequence ID" value="VDL74632.1"/>
    <property type="molecule type" value="Genomic_DNA"/>
</dbReference>
<dbReference type="OMA" id="EFAACIS"/>
<evidence type="ECO:0000256" key="5">
    <source>
        <dbReference type="ARBA" id="ARBA00022723"/>
    </source>
</evidence>
<dbReference type="WBParaSite" id="NBR_0001104201-mRNA-1">
    <property type="protein sequence ID" value="NBR_0001104201-mRNA-1"/>
    <property type="gene ID" value="NBR_0001104201"/>
</dbReference>
<comment type="pathway">
    <text evidence="2 12">Nucleotide-sugar biosynthesis; GDP-alpha-D-mannose biosynthesis; alpha-D-mannose 1-phosphate from D-fructose 6-phosphate: step 1/2.</text>
</comment>
<organism evidence="17">
    <name type="scientific">Nippostrongylus brasiliensis</name>
    <name type="common">Rat hookworm</name>
    <dbReference type="NCBI Taxonomy" id="27835"/>
    <lineage>
        <taxon>Eukaryota</taxon>
        <taxon>Metazoa</taxon>
        <taxon>Ecdysozoa</taxon>
        <taxon>Nematoda</taxon>
        <taxon>Chromadorea</taxon>
        <taxon>Rhabditida</taxon>
        <taxon>Rhabditina</taxon>
        <taxon>Rhabditomorpha</taxon>
        <taxon>Strongyloidea</taxon>
        <taxon>Heligmosomidae</taxon>
        <taxon>Nippostrongylus</taxon>
    </lineage>
</organism>
<evidence type="ECO:0000313" key="17">
    <source>
        <dbReference type="WBParaSite" id="NBR_0001104201-mRNA-1"/>
    </source>
</evidence>
<feature type="binding site" evidence="11">
    <location>
        <position position="125"/>
    </location>
    <ligand>
        <name>Zn(2+)</name>
        <dbReference type="ChEBI" id="CHEBI:29105"/>
    </ligand>
</feature>
<proteinExistence type="inferred from homology"/>
<gene>
    <name evidence="15" type="ORF">NBR_LOCUS11043</name>
</gene>
<dbReference type="GO" id="GO:0005829">
    <property type="term" value="C:cytosol"/>
    <property type="evidence" value="ECO:0007669"/>
    <property type="project" value="TreeGrafter"/>
</dbReference>
<reference evidence="17" key="1">
    <citation type="submission" date="2017-02" db="UniProtKB">
        <authorList>
            <consortium name="WormBaseParasite"/>
        </authorList>
    </citation>
    <scope>IDENTIFICATION</scope>
</reference>
<dbReference type="GO" id="GO:0005975">
    <property type="term" value="P:carbohydrate metabolic process"/>
    <property type="evidence" value="ECO:0007669"/>
    <property type="project" value="InterPro"/>
</dbReference>
<dbReference type="UniPathway" id="UPA00126">
    <property type="reaction ID" value="UER00423"/>
</dbReference>
<dbReference type="Proteomes" id="UP000271162">
    <property type="component" value="Unassembled WGS sequence"/>
</dbReference>
<dbReference type="PIRSF" id="PIRSF001480">
    <property type="entry name" value="Mannose-6-phosphate_isomerase"/>
    <property type="match status" value="1"/>
</dbReference>
<dbReference type="PANTHER" id="PTHR10309:SF0">
    <property type="entry name" value="MANNOSE-6-PHOSPHATE ISOMERASE"/>
    <property type="match status" value="1"/>
</dbReference>
<dbReference type="InterPro" id="IPR011051">
    <property type="entry name" value="RmlC_Cupin_sf"/>
</dbReference>
<evidence type="ECO:0000313" key="16">
    <source>
        <dbReference type="Proteomes" id="UP000271162"/>
    </source>
</evidence>
<evidence type="ECO:0000256" key="10">
    <source>
        <dbReference type="PIRSR" id="PIRSR001480-1"/>
    </source>
</evidence>
<dbReference type="InterPro" id="IPR046457">
    <property type="entry name" value="PMI_typeI_cat"/>
</dbReference>
<dbReference type="NCBIfam" id="TIGR00218">
    <property type="entry name" value="manA"/>
    <property type="match status" value="1"/>
</dbReference>
<protein>
    <recommendedName>
        <fullName evidence="4">mannose-6-phosphate isomerase</fullName>
        <ecNumber evidence="4">5.3.1.8</ecNumber>
    </recommendedName>
    <alternativeName>
        <fullName evidence="8">Phosphohexomutase</fullName>
    </alternativeName>
    <alternativeName>
        <fullName evidence="9">Phosphomannose isomerase</fullName>
    </alternativeName>
</protein>
<dbReference type="STRING" id="27835.A0A0N4Y515"/>
<evidence type="ECO:0000256" key="11">
    <source>
        <dbReference type="PIRSR" id="PIRSR001480-2"/>
    </source>
</evidence>
<dbReference type="Pfam" id="PF20512">
    <property type="entry name" value="PMI_typeI_hel"/>
    <property type="match status" value="1"/>
</dbReference>
<evidence type="ECO:0000256" key="8">
    <source>
        <dbReference type="ARBA" id="ARBA00029741"/>
    </source>
</evidence>
<dbReference type="Pfam" id="PF20511">
    <property type="entry name" value="PMI_typeI_cat"/>
    <property type="match status" value="1"/>
</dbReference>
<evidence type="ECO:0000256" key="6">
    <source>
        <dbReference type="ARBA" id="ARBA00022833"/>
    </source>
</evidence>
<evidence type="ECO:0000256" key="4">
    <source>
        <dbReference type="ARBA" id="ARBA00011956"/>
    </source>
</evidence>
<evidence type="ECO:0000256" key="12">
    <source>
        <dbReference type="RuleBase" id="RU004248"/>
    </source>
</evidence>
<feature type="domain" description="Phosphomannose isomerase type I catalytic" evidence="13">
    <location>
        <begin position="1"/>
        <end position="141"/>
    </location>
</feature>
<dbReference type="PANTHER" id="PTHR10309">
    <property type="entry name" value="MANNOSE-6-PHOSPHATE ISOMERASE"/>
    <property type="match status" value="1"/>
</dbReference>
<dbReference type="AlphaFoldDB" id="A0A0N4Y515"/>
<dbReference type="InterPro" id="IPR001250">
    <property type="entry name" value="Man6P_Isoase-1"/>
</dbReference>
<dbReference type="SUPFAM" id="SSF51182">
    <property type="entry name" value="RmlC-like cupins"/>
    <property type="match status" value="1"/>
</dbReference>
<dbReference type="PRINTS" id="PR00714">
    <property type="entry name" value="MAN6PISMRASE"/>
</dbReference>
<evidence type="ECO:0000256" key="2">
    <source>
        <dbReference type="ARBA" id="ARBA00004666"/>
    </source>
</evidence>
<dbReference type="GO" id="GO:0004476">
    <property type="term" value="F:mannose-6-phosphate isomerase activity"/>
    <property type="evidence" value="ECO:0007669"/>
    <property type="project" value="UniProtKB-EC"/>
</dbReference>
<dbReference type="GO" id="GO:0008270">
    <property type="term" value="F:zinc ion binding"/>
    <property type="evidence" value="ECO:0007669"/>
    <property type="project" value="InterPro"/>
</dbReference>
<dbReference type="Gene3D" id="2.60.120.10">
    <property type="entry name" value="Jelly Rolls"/>
    <property type="match status" value="2"/>
</dbReference>
<keyword evidence="16" id="KW-1185">Reference proteome</keyword>
<feature type="binding site" evidence="11">
    <location>
        <position position="100"/>
    </location>
    <ligand>
        <name>Zn(2+)</name>
        <dbReference type="ChEBI" id="CHEBI:29105"/>
    </ligand>
</feature>
<evidence type="ECO:0000256" key="3">
    <source>
        <dbReference type="ARBA" id="ARBA00010772"/>
    </source>
</evidence>
<feature type="binding site" evidence="11">
    <location>
        <position position="259"/>
    </location>
    <ligand>
        <name>Zn(2+)</name>
        <dbReference type="ChEBI" id="CHEBI:29105"/>
    </ligand>
</feature>
<dbReference type="InterPro" id="IPR046458">
    <property type="entry name" value="PMI_typeI_hel"/>
</dbReference>
<sequence>MHKLVCAVQTYGWGKPGNRSTVAALVRAGQHAKYVDDEKPYAEFWMGVHPNGPSKIAETSEDLANRIKNHPELIGSHEGGTLQYLFKVLSVEKALSVQSHPTKEEGKVLHAKDPKNYPDPNHKPEMAIALTEFELLCGFRPPREIYANLTNSPELLALLGSSEDLKAIVSDDANVAKEALKKVFTKIWSSSPETITKTVAALVERLKGLPEPQSKLNKLIIRLDNTYPGGDVGVFAPLLLNYFTLKPGQATFLGPNQPHAYLSGDCIECMACSDNTIRAGLTPKFKDIETLCANLTYEMSEPPIFSHKEVSHGVRLYAPPVSEFAVQALESGATKISAESASSIVIVVDGTSHFKTATSTMEVHRGDVIFISASTGDVNIEKSSSDFVCYRAFTPKH</sequence>
<name>A0A0N4Y515_NIPBR</name>
<dbReference type="Gene3D" id="1.10.441.10">
    <property type="entry name" value="Phosphomannose Isomerase, domain 2"/>
    <property type="match status" value="1"/>
</dbReference>
<evidence type="ECO:0000256" key="9">
    <source>
        <dbReference type="ARBA" id="ARBA00030762"/>
    </source>
</evidence>
<dbReference type="GO" id="GO:0009298">
    <property type="term" value="P:GDP-mannose biosynthetic process"/>
    <property type="evidence" value="ECO:0007669"/>
    <property type="project" value="UniProtKB-UniPathway"/>
</dbReference>
<evidence type="ECO:0000256" key="1">
    <source>
        <dbReference type="ARBA" id="ARBA00000757"/>
    </source>
</evidence>
<dbReference type="EC" id="5.3.1.8" evidence="4"/>
<comment type="cofactor">
    <cofactor evidence="11">
        <name>Zn(2+)</name>
        <dbReference type="ChEBI" id="CHEBI:29105"/>
    </cofactor>
    <text evidence="11">Binds 1 zinc ion per subunit.</text>
</comment>
<dbReference type="CDD" id="cd07011">
    <property type="entry name" value="cupin_PMI_type_I_N"/>
    <property type="match status" value="1"/>
</dbReference>
<keyword evidence="6 11" id="KW-0862">Zinc</keyword>
<feature type="domain" description="Phosphomannose isomerase type I helical insertion" evidence="14">
    <location>
        <begin position="164"/>
        <end position="240"/>
    </location>
</feature>
<reference evidence="15 16" key="2">
    <citation type="submission" date="2018-11" db="EMBL/GenBank/DDBJ databases">
        <authorList>
            <consortium name="Pathogen Informatics"/>
        </authorList>
    </citation>
    <scope>NUCLEOTIDE SEQUENCE [LARGE SCALE GENOMIC DNA]</scope>
</reference>
<feature type="active site" evidence="10">
    <location>
        <position position="278"/>
    </location>
</feature>